<keyword evidence="2" id="KW-1185">Reference proteome</keyword>
<accession>A0A9P9DFS3</accession>
<dbReference type="Proteomes" id="UP000717696">
    <property type="component" value="Unassembled WGS sequence"/>
</dbReference>
<protein>
    <submittedName>
        <fullName evidence="1">Uncharacterized protein</fullName>
    </submittedName>
</protein>
<dbReference type="EMBL" id="JAGMUU010000033">
    <property type="protein sequence ID" value="KAH7118124.1"/>
    <property type="molecule type" value="Genomic_DNA"/>
</dbReference>
<feature type="non-terminal residue" evidence="1">
    <location>
        <position position="1"/>
    </location>
</feature>
<gene>
    <name evidence="1" type="ORF">B0J13DRAFT_423973</name>
</gene>
<name>A0A9P9DFS3_9HYPO</name>
<proteinExistence type="predicted"/>
<dbReference type="GO" id="GO:0003676">
    <property type="term" value="F:nucleic acid binding"/>
    <property type="evidence" value="ECO:0007669"/>
    <property type="project" value="InterPro"/>
</dbReference>
<sequence>RYGQNVDLDHVEVCDDDCWTYVACDTTDPREDCGRLSAHIDCIVIAVDGACWNNGTATAKAAAGVFVGDESTFNDSFILDVSNTANQIA</sequence>
<dbReference type="InterPro" id="IPR036397">
    <property type="entry name" value="RNaseH_sf"/>
</dbReference>
<dbReference type="OrthoDB" id="245563at2759"/>
<reference evidence="1" key="1">
    <citation type="journal article" date="2021" name="Nat. Commun.">
        <title>Genetic determinants of endophytism in the Arabidopsis root mycobiome.</title>
        <authorList>
            <person name="Mesny F."/>
            <person name="Miyauchi S."/>
            <person name="Thiergart T."/>
            <person name="Pickel B."/>
            <person name="Atanasova L."/>
            <person name="Karlsson M."/>
            <person name="Huettel B."/>
            <person name="Barry K.W."/>
            <person name="Haridas S."/>
            <person name="Chen C."/>
            <person name="Bauer D."/>
            <person name="Andreopoulos W."/>
            <person name="Pangilinan J."/>
            <person name="LaButti K."/>
            <person name="Riley R."/>
            <person name="Lipzen A."/>
            <person name="Clum A."/>
            <person name="Drula E."/>
            <person name="Henrissat B."/>
            <person name="Kohler A."/>
            <person name="Grigoriev I.V."/>
            <person name="Martin F.M."/>
            <person name="Hacquard S."/>
        </authorList>
    </citation>
    <scope>NUCLEOTIDE SEQUENCE</scope>
    <source>
        <strain evidence="1">MPI-CAGE-AT-0021</strain>
    </source>
</reference>
<evidence type="ECO:0000313" key="1">
    <source>
        <dbReference type="EMBL" id="KAH7118124.1"/>
    </source>
</evidence>
<organism evidence="1 2">
    <name type="scientific">Dactylonectria estremocensis</name>
    <dbReference type="NCBI Taxonomy" id="1079267"/>
    <lineage>
        <taxon>Eukaryota</taxon>
        <taxon>Fungi</taxon>
        <taxon>Dikarya</taxon>
        <taxon>Ascomycota</taxon>
        <taxon>Pezizomycotina</taxon>
        <taxon>Sordariomycetes</taxon>
        <taxon>Hypocreomycetidae</taxon>
        <taxon>Hypocreales</taxon>
        <taxon>Nectriaceae</taxon>
        <taxon>Dactylonectria</taxon>
    </lineage>
</organism>
<comment type="caution">
    <text evidence="1">The sequence shown here is derived from an EMBL/GenBank/DDBJ whole genome shotgun (WGS) entry which is preliminary data.</text>
</comment>
<evidence type="ECO:0000313" key="2">
    <source>
        <dbReference type="Proteomes" id="UP000717696"/>
    </source>
</evidence>
<dbReference type="Gene3D" id="3.30.420.10">
    <property type="entry name" value="Ribonuclease H-like superfamily/Ribonuclease H"/>
    <property type="match status" value="1"/>
</dbReference>
<dbReference type="AlphaFoldDB" id="A0A9P9DFS3"/>
<feature type="non-terminal residue" evidence="1">
    <location>
        <position position="89"/>
    </location>
</feature>